<evidence type="ECO:0000256" key="1">
    <source>
        <dbReference type="SAM" id="MobiDB-lite"/>
    </source>
</evidence>
<dbReference type="PANTHER" id="PTHR34427:SF5">
    <property type="entry name" value="DUF4283 DOMAIN-CONTAINING PROTEIN"/>
    <property type="match status" value="1"/>
</dbReference>
<dbReference type="Proteomes" id="UP001497480">
    <property type="component" value="Unassembled WGS sequence"/>
</dbReference>
<dbReference type="AlphaFoldDB" id="A0AAV1YIF0"/>
<proteinExistence type="predicted"/>
<keyword evidence="3" id="KW-1185">Reference proteome</keyword>
<organism evidence="2 3">
    <name type="scientific">Lupinus luteus</name>
    <name type="common">European yellow lupine</name>
    <dbReference type="NCBI Taxonomy" id="3873"/>
    <lineage>
        <taxon>Eukaryota</taxon>
        <taxon>Viridiplantae</taxon>
        <taxon>Streptophyta</taxon>
        <taxon>Embryophyta</taxon>
        <taxon>Tracheophyta</taxon>
        <taxon>Spermatophyta</taxon>
        <taxon>Magnoliopsida</taxon>
        <taxon>eudicotyledons</taxon>
        <taxon>Gunneridae</taxon>
        <taxon>Pentapetalae</taxon>
        <taxon>rosids</taxon>
        <taxon>fabids</taxon>
        <taxon>Fabales</taxon>
        <taxon>Fabaceae</taxon>
        <taxon>Papilionoideae</taxon>
        <taxon>50 kb inversion clade</taxon>
        <taxon>genistoids sensu lato</taxon>
        <taxon>core genistoids</taxon>
        <taxon>Genisteae</taxon>
        <taxon>Lupinus</taxon>
    </lineage>
</organism>
<accession>A0AAV1YIF0</accession>
<comment type="caution">
    <text evidence="2">The sequence shown here is derived from an EMBL/GenBank/DDBJ whole genome shotgun (WGS) entry which is preliminary data.</text>
</comment>
<name>A0AAV1YIF0_LUPLU</name>
<evidence type="ECO:0000313" key="2">
    <source>
        <dbReference type="EMBL" id="CAL0332758.1"/>
    </source>
</evidence>
<evidence type="ECO:0008006" key="4">
    <source>
        <dbReference type="Google" id="ProtNLM"/>
    </source>
</evidence>
<evidence type="ECO:0000313" key="3">
    <source>
        <dbReference type="Proteomes" id="UP001497480"/>
    </source>
</evidence>
<dbReference type="PANTHER" id="PTHR34427">
    <property type="entry name" value="DUF4283 DOMAIN PROTEIN"/>
    <property type="match status" value="1"/>
</dbReference>
<feature type="region of interest" description="Disordered" evidence="1">
    <location>
        <begin position="182"/>
        <end position="222"/>
    </location>
</feature>
<gene>
    <name evidence="2" type="ORF">LLUT_LOCUS33818</name>
</gene>
<dbReference type="EMBL" id="CAXHTB010000024">
    <property type="protein sequence ID" value="CAL0332758.1"/>
    <property type="molecule type" value="Genomic_DNA"/>
</dbReference>
<reference evidence="2 3" key="1">
    <citation type="submission" date="2024-03" db="EMBL/GenBank/DDBJ databases">
        <authorList>
            <person name="Martinez-Hernandez J."/>
        </authorList>
    </citation>
    <scope>NUCLEOTIDE SEQUENCE [LARGE SCALE GENOMIC DNA]</scope>
</reference>
<sequence length="233" mass="26837">MNKSWKEVVIEGFKPSGENQGEFWNGIEVQVSHSKLEMLKNYFVGELLRAEDVGLEDQEEMLEVINLRKDWVCEIFINIRRGTPQEVAKERLTWVKVFGVPLQACNASFFSMVAGLHGRFIRLDENTRDMKILDVGLVLILTSSKIRIEHTFPIKVGDLFFDIRVVEEDQICPSNSIVPMSMEKEEEDSVSVDNPSREDVEWLEDVSAWEPENARDEDEDDVDVCYSKMSDTL</sequence>
<protein>
    <recommendedName>
        <fullName evidence="4">DUF4283 domain-containing protein</fullName>
    </recommendedName>
</protein>